<dbReference type="PANTHER" id="PTHR12128">
    <property type="entry name" value="DIHYDRODIPICOLINATE SYNTHASE"/>
    <property type="match status" value="1"/>
</dbReference>
<keyword evidence="6 12" id="KW-0028">Amino-acid biosynthesis</keyword>
<evidence type="ECO:0000313" key="16">
    <source>
        <dbReference type="EMBL" id="KGO06235.1"/>
    </source>
</evidence>
<keyword evidence="17" id="KW-1185">Reference proteome</keyword>
<evidence type="ECO:0000256" key="7">
    <source>
        <dbReference type="ARBA" id="ARBA00022915"/>
    </source>
</evidence>
<feature type="binding site" evidence="12 15">
    <location>
        <position position="206"/>
    </location>
    <ligand>
        <name>pyruvate</name>
        <dbReference type="ChEBI" id="CHEBI:15361"/>
    </ligand>
</feature>
<evidence type="ECO:0000256" key="6">
    <source>
        <dbReference type="ARBA" id="ARBA00022605"/>
    </source>
</evidence>
<feature type="site" description="Part of a proton relay during catalysis" evidence="12">
    <location>
        <position position="109"/>
    </location>
</feature>
<gene>
    <name evidence="12" type="primary">dapA</name>
    <name evidence="16" type="ORF">NV36_04890</name>
</gene>
<dbReference type="GO" id="GO:0019877">
    <property type="term" value="P:diaminopimelate biosynthetic process"/>
    <property type="evidence" value="ECO:0007669"/>
    <property type="project" value="UniProtKB-UniRule"/>
</dbReference>
<dbReference type="Pfam" id="PF00701">
    <property type="entry name" value="DHDPS"/>
    <property type="match status" value="1"/>
</dbReference>
<evidence type="ECO:0000256" key="15">
    <source>
        <dbReference type="PIRSR" id="PIRSR001365-2"/>
    </source>
</evidence>
<evidence type="ECO:0000256" key="1">
    <source>
        <dbReference type="ARBA" id="ARBA00003294"/>
    </source>
</evidence>
<dbReference type="CDD" id="cd00950">
    <property type="entry name" value="DHDPS"/>
    <property type="match status" value="1"/>
</dbReference>
<proteinExistence type="inferred from homology"/>
<dbReference type="PATRIC" id="fig|1300343.5.peg.2791"/>
<dbReference type="PANTHER" id="PTHR12128:SF66">
    <property type="entry name" value="4-HYDROXY-2-OXOGLUTARATE ALDOLASE, MITOCHONDRIAL"/>
    <property type="match status" value="1"/>
</dbReference>
<evidence type="ECO:0000256" key="14">
    <source>
        <dbReference type="PIRSR" id="PIRSR001365-1"/>
    </source>
</evidence>
<dbReference type="EMBL" id="JSAQ01000001">
    <property type="protein sequence ID" value="KGO06235.1"/>
    <property type="molecule type" value="Genomic_DNA"/>
</dbReference>
<dbReference type="Proteomes" id="UP000030140">
    <property type="component" value="Unassembled WGS sequence"/>
</dbReference>
<feature type="active site" description="Proton donor/acceptor" evidence="12 14">
    <location>
        <position position="135"/>
    </location>
</feature>
<dbReference type="Gene3D" id="3.20.20.70">
    <property type="entry name" value="Aldolase class I"/>
    <property type="match status" value="1"/>
</dbReference>
<evidence type="ECO:0000256" key="5">
    <source>
        <dbReference type="ARBA" id="ARBA00022490"/>
    </source>
</evidence>
<dbReference type="HAMAP" id="MF_00418">
    <property type="entry name" value="DapA"/>
    <property type="match status" value="1"/>
</dbReference>
<dbReference type="NCBIfam" id="TIGR00674">
    <property type="entry name" value="dapA"/>
    <property type="match status" value="1"/>
</dbReference>
<name>A0A0A2H0Q3_9FLAO</name>
<organism evidence="16 17">
    <name type="scientific">Dokdonia donghaensis DSW-1</name>
    <dbReference type="NCBI Taxonomy" id="1300343"/>
    <lineage>
        <taxon>Bacteria</taxon>
        <taxon>Pseudomonadati</taxon>
        <taxon>Bacteroidota</taxon>
        <taxon>Flavobacteriia</taxon>
        <taxon>Flavobacteriales</taxon>
        <taxon>Flavobacteriaceae</taxon>
        <taxon>Dokdonia</taxon>
    </lineage>
</organism>
<evidence type="ECO:0000313" key="17">
    <source>
        <dbReference type="Proteomes" id="UP000030140"/>
    </source>
</evidence>
<evidence type="ECO:0000256" key="4">
    <source>
        <dbReference type="ARBA" id="ARBA00012086"/>
    </source>
</evidence>
<keyword evidence="10 12" id="KW-0704">Schiff base</keyword>
<protein>
    <recommendedName>
        <fullName evidence="4 12">4-hydroxy-tetrahydrodipicolinate synthase</fullName>
        <shortName evidence="12">HTPA synthase</shortName>
        <ecNumber evidence="4 12">4.3.3.7</ecNumber>
    </recommendedName>
</protein>
<keyword evidence="7 12" id="KW-0220">Diaminopimelate biosynthesis</keyword>
<feature type="active site" description="Schiff-base intermediate with substrate" evidence="12 14">
    <location>
        <position position="164"/>
    </location>
</feature>
<feature type="site" description="Part of a proton relay during catalysis" evidence="12">
    <location>
        <position position="46"/>
    </location>
</feature>
<dbReference type="InterPro" id="IPR020625">
    <property type="entry name" value="Schiff_base-form_aldolases_AS"/>
</dbReference>
<dbReference type="PROSITE" id="PS00666">
    <property type="entry name" value="DHDPS_2"/>
    <property type="match status" value="1"/>
</dbReference>
<evidence type="ECO:0000256" key="12">
    <source>
        <dbReference type="HAMAP-Rule" id="MF_00418"/>
    </source>
</evidence>
<evidence type="ECO:0000256" key="9">
    <source>
        <dbReference type="ARBA" id="ARBA00023239"/>
    </source>
</evidence>
<dbReference type="EC" id="4.3.3.7" evidence="4 12"/>
<evidence type="ECO:0000256" key="8">
    <source>
        <dbReference type="ARBA" id="ARBA00023154"/>
    </source>
</evidence>
<reference evidence="16 17" key="1">
    <citation type="submission" date="2014-10" db="EMBL/GenBank/DDBJ databases">
        <title>Draft genome sequence of the proteorhodopsin-containing marine bacterium Dokdonia donghaensis.</title>
        <authorList>
            <person name="Gomez-Consarnau L."/>
            <person name="Gonzalez J.M."/>
            <person name="Riedel T."/>
            <person name="Jaenicke S."/>
            <person name="Wagner-Doebler I."/>
            <person name="Fuhrman J.A."/>
        </authorList>
    </citation>
    <scope>NUCLEOTIDE SEQUENCE [LARGE SCALE GENOMIC DNA]</scope>
    <source>
        <strain evidence="16 17">DSW-1</strain>
    </source>
</reference>
<keyword evidence="9 12" id="KW-0456">Lyase</keyword>
<dbReference type="PRINTS" id="PR00146">
    <property type="entry name" value="DHPICSNTHASE"/>
</dbReference>
<dbReference type="SUPFAM" id="SSF51569">
    <property type="entry name" value="Aldolase"/>
    <property type="match status" value="1"/>
</dbReference>
<comment type="similarity">
    <text evidence="3 12 13">Belongs to the DapA family.</text>
</comment>
<dbReference type="InterPro" id="IPR013785">
    <property type="entry name" value="Aldolase_TIM"/>
</dbReference>
<keyword evidence="5 12" id="KW-0963">Cytoplasm</keyword>
<dbReference type="OrthoDB" id="9782828at2"/>
<keyword evidence="8 12" id="KW-0457">Lysine biosynthesis</keyword>
<evidence type="ECO:0000256" key="10">
    <source>
        <dbReference type="ARBA" id="ARBA00023270"/>
    </source>
</evidence>
<comment type="subcellular location">
    <subcellularLocation>
        <location evidence="12">Cytoplasm</location>
    </subcellularLocation>
</comment>
<dbReference type="UniPathway" id="UPA00034">
    <property type="reaction ID" value="UER00017"/>
</dbReference>
<dbReference type="GO" id="GO:0009089">
    <property type="term" value="P:lysine biosynthetic process via diaminopimelate"/>
    <property type="evidence" value="ECO:0007669"/>
    <property type="project" value="UniProtKB-UniRule"/>
</dbReference>
<dbReference type="GO" id="GO:0008840">
    <property type="term" value="F:4-hydroxy-tetrahydrodipicolinate synthase activity"/>
    <property type="evidence" value="ECO:0007669"/>
    <property type="project" value="UniProtKB-UniRule"/>
</dbReference>
<comment type="caution">
    <text evidence="12">Was originally thought to be a dihydrodipicolinate synthase (DHDPS), catalyzing the condensation of (S)-aspartate-beta-semialdehyde [(S)-ASA] and pyruvate to dihydrodipicolinate (DHDP). However, it was shown in E.coli that the product of the enzymatic reaction is not dihydrodipicolinate but in fact (4S)-4-hydroxy-2,3,4,5-tetrahydro-(2S)-dipicolinic acid (HTPA), and that the consecutive dehydration reaction leading to DHDP is not spontaneous but catalyzed by DapB.</text>
</comment>
<dbReference type="PIRSF" id="PIRSF001365">
    <property type="entry name" value="DHDPS"/>
    <property type="match status" value="1"/>
</dbReference>
<dbReference type="GO" id="GO:0005829">
    <property type="term" value="C:cytosol"/>
    <property type="evidence" value="ECO:0007669"/>
    <property type="project" value="TreeGrafter"/>
</dbReference>
<dbReference type="AlphaFoldDB" id="A0A0A2H0Q3"/>
<comment type="catalytic activity">
    <reaction evidence="11 12">
        <text>L-aspartate 4-semialdehyde + pyruvate = (2S,4S)-4-hydroxy-2,3,4,5-tetrahydrodipicolinate + H2O + H(+)</text>
        <dbReference type="Rhea" id="RHEA:34171"/>
        <dbReference type="ChEBI" id="CHEBI:15361"/>
        <dbReference type="ChEBI" id="CHEBI:15377"/>
        <dbReference type="ChEBI" id="CHEBI:15378"/>
        <dbReference type="ChEBI" id="CHEBI:67139"/>
        <dbReference type="ChEBI" id="CHEBI:537519"/>
        <dbReference type="EC" id="4.3.3.7"/>
    </reaction>
</comment>
<dbReference type="KEGG" id="ddo:I597_2750"/>
<evidence type="ECO:0000256" key="11">
    <source>
        <dbReference type="ARBA" id="ARBA00047836"/>
    </source>
</evidence>
<dbReference type="InterPro" id="IPR002220">
    <property type="entry name" value="DapA-like"/>
</dbReference>
<comment type="pathway">
    <text evidence="2 12">Amino-acid biosynthesis; L-lysine biosynthesis via DAP pathway; (S)-tetrahydrodipicolinate from L-aspartate: step 3/4.</text>
</comment>
<evidence type="ECO:0000256" key="13">
    <source>
        <dbReference type="PIRNR" id="PIRNR001365"/>
    </source>
</evidence>
<dbReference type="SMART" id="SM01130">
    <property type="entry name" value="DHDPS"/>
    <property type="match status" value="1"/>
</dbReference>
<accession>A0A0A2H0Q3</accession>
<comment type="caution">
    <text evidence="16">The sequence shown here is derived from an EMBL/GenBank/DDBJ whole genome shotgun (WGS) entry which is preliminary data.</text>
</comment>
<evidence type="ECO:0000256" key="3">
    <source>
        <dbReference type="ARBA" id="ARBA00007592"/>
    </source>
</evidence>
<dbReference type="RefSeq" id="WP_035325238.1">
    <property type="nucleotide sequence ID" value="NZ_CP015125.1"/>
</dbReference>
<dbReference type="InterPro" id="IPR005263">
    <property type="entry name" value="DapA"/>
</dbReference>
<comment type="subunit">
    <text evidence="12">Homotetramer; dimer of dimers.</text>
</comment>
<sequence>MQELRGTGVALVTPFNEDLSIDYNGLTKLVEYCISGGVNYLVTLGTTAESATLSSEEKQAVVAHIIKVAEGRLPIVLGVGGNHTAAVVAELKNGKYDGIKAILSVSPAYNKPTQEGIYQHFASVATASPLPVVLYNVPGRTSSNMLPETTARLARDFDNIIAIKEATGDMSQVLELIHKTPDDFMVISGDDTLSLPLVSAGGSGVISVIGQGIPEVFTEIINDGLNDAFAKAYKEHFKILELIDLIFEEGNPAGIKSLLAHQGVCKPFVRLPLVKATDDLHQKIGAFLNTL</sequence>
<comment type="function">
    <text evidence="1 12">Catalyzes the condensation of (S)-aspartate-beta-semialdehyde [(S)-ASA] and pyruvate to 4-hydroxy-tetrahydrodipicolinate (HTPA).</text>
</comment>
<feature type="binding site" evidence="12 15">
    <location>
        <position position="47"/>
    </location>
    <ligand>
        <name>pyruvate</name>
        <dbReference type="ChEBI" id="CHEBI:15361"/>
    </ligand>
</feature>
<evidence type="ECO:0000256" key="2">
    <source>
        <dbReference type="ARBA" id="ARBA00005120"/>
    </source>
</evidence>